<gene>
    <name evidence="4" type="ORF">GQF42_38745</name>
</gene>
<evidence type="ECO:0000313" key="5">
    <source>
        <dbReference type="Proteomes" id="UP000436138"/>
    </source>
</evidence>
<dbReference type="AlphaFoldDB" id="A0A6I6NJQ0"/>
<feature type="signal peptide" evidence="3">
    <location>
        <begin position="1"/>
        <end position="26"/>
    </location>
</feature>
<evidence type="ECO:0000256" key="3">
    <source>
        <dbReference type="SAM" id="SignalP"/>
    </source>
</evidence>
<feature type="region of interest" description="Disordered" evidence="1">
    <location>
        <begin position="37"/>
        <end position="74"/>
    </location>
</feature>
<keyword evidence="5" id="KW-1185">Reference proteome</keyword>
<keyword evidence="2" id="KW-1133">Transmembrane helix</keyword>
<feature type="transmembrane region" description="Helical" evidence="2">
    <location>
        <begin position="110"/>
        <end position="129"/>
    </location>
</feature>
<evidence type="ECO:0008006" key="6">
    <source>
        <dbReference type="Google" id="ProtNLM"/>
    </source>
</evidence>
<protein>
    <recommendedName>
        <fullName evidence="6">LPXTG cell wall anchor domain-containing protein</fullName>
    </recommendedName>
</protein>
<sequence length="137" mass="13889">MRNRRALAAVCAAFAVLGFAAPVAVADGLGDGNGHRNFGARDPGRGDGAGRGKGNWNGRWDEDEDGRGRGAPWHTLAGPAVAGEARLTVLGGVHSGAGGARSSGATPTDMAIGSALVASAVIGGGVFWLRRRNEKRM</sequence>
<evidence type="ECO:0000256" key="2">
    <source>
        <dbReference type="SAM" id="Phobius"/>
    </source>
</evidence>
<dbReference type="KEGG" id="sbro:GQF42_38745"/>
<keyword evidence="2" id="KW-0472">Membrane</keyword>
<keyword evidence="3" id="KW-0732">Signal</keyword>
<organism evidence="4 5">
    <name type="scientific">Streptomyces broussonetiae</name>
    <dbReference type="NCBI Taxonomy" id="2686304"/>
    <lineage>
        <taxon>Bacteria</taxon>
        <taxon>Bacillati</taxon>
        <taxon>Actinomycetota</taxon>
        <taxon>Actinomycetes</taxon>
        <taxon>Kitasatosporales</taxon>
        <taxon>Streptomycetaceae</taxon>
        <taxon>Streptomyces</taxon>
    </lineage>
</organism>
<dbReference type="Proteomes" id="UP000436138">
    <property type="component" value="Chromosome"/>
</dbReference>
<evidence type="ECO:0000256" key="1">
    <source>
        <dbReference type="SAM" id="MobiDB-lite"/>
    </source>
</evidence>
<keyword evidence="2" id="KW-0812">Transmembrane</keyword>
<name>A0A6I6NJQ0_9ACTN</name>
<reference evidence="4 5" key="1">
    <citation type="submission" date="2019-12" db="EMBL/GenBank/DDBJ databases">
        <title>Streptomyces sp. strain T44 isolated from rhizosphere soil of Broussonetia papyrifera.</title>
        <authorList>
            <person name="Mo P."/>
        </authorList>
    </citation>
    <scope>NUCLEOTIDE SEQUENCE [LARGE SCALE GENOMIC DNA]</scope>
    <source>
        <strain evidence="4 5">T44</strain>
    </source>
</reference>
<dbReference type="EMBL" id="CP047020">
    <property type="protein sequence ID" value="QHA08416.1"/>
    <property type="molecule type" value="Genomic_DNA"/>
</dbReference>
<dbReference type="RefSeq" id="WP_158927779.1">
    <property type="nucleotide sequence ID" value="NZ_CP047020.1"/>
</dbReference>
<proteinExistence type="predicted"/>
<accession>A0A6I6NJQ0</accession>
<evidence type="ECO:0000313" key="4">
    <source>
        <dbReference type="EMBL" id="QHA08416.1"/>
    </source>
</evidence>
<feature type="chain" id="PRO_5026249439" description="LPXTG cell wall anchor domain-containing protein" evidence="3">
    <location>
        <begin position="27"/>
        <end position="137"/>
    </location>
</feature>